<dbReference type="AlphaFoldDB" id="A0A517LKE8"/>
<dbReference type="Proteomes" id="UP000316270">
    <property type="component" value="Chromosome 14"/>
</dbReference>
<feature type="compositionally biased region" description="Basic and acidic residues" evidence="1">
    <location>
        <begin position="1"/>
        <end position="18"/>
    </location>
</feature>
<keyword evidence="3" id="KW-1185">Reference proteome</keyword>
<organism evidence="2 3">
    <name type="scientific">Venturia effusa</name>
    <dbReference type="NCBI Taxonomy" id="50376"/>
    <lineage>
        <taxon>Eukaryota</taxon>
        <taxon>Fungi</taxon>
        <taxon>Dikarya</taxon>
        <taxon>Ascomycota</taxon>
        <taxon>Pezizomycotina</taxon>
        <taxon>Dothideomycetes</taxon>
        <taxon>Pleosporomycetidae</taxon>
        <taxon>Venturiales</taxon>
        <taxon>Venturiaceae</taxon>
        <taxon>Venturia</taxon>
    </lineage>
</organism>
<evidence type="ECO:0000313" key="3">
    <source>
        <dbReference type="Proteomes" id="UP000316270"/>
    </source>
</evidence>
<feature type="compositionally biased region" description="Basic and acidic residues" evidence="1">
    <location>
        <begin position="26"/>
        <end position="35"/>
    </location>
</feature>
<feature type="compositionally biased region" description="Basic and acidic residues" evidence="1">
    <location>
        <begin position="46"/>
        <end position="65"/>
    </location>
</feature>
<accession>A0A517LKE8</accession>
<evidence type="ECO:0000256" key="1">
    <source>
        <dbReference type="SAM" id="MobiDB-lite"/>
    </source>
</evidence>
<dbReference type="EMBL" id="CP042198">
    <property type="protein sequence ID" value="QDS76113.1"/>
    <property type="molecule type" value="Genomic_DNA"/>
</dbReference>
<dbReference type="OrthoDB" id="3943213at2759"/>
<sequence>MSDRDYDRDRYRDRDQRDFTGPQDSKTYKYHDSKHQNTPPYKYKSPKYEEEWVSRPRDRDVDTWGRGRVRRSRSPTRFGYRQDIGRLSPTPYEPAYRTDRRKRNPAGDGEEDEMPGATGWRVQQDSSDSVRARLEAQIMAMTKEELSFEIDSLIQNCKEEADLDTRSAREMMKVKIGDGGDVGVWQA</sequence>
<reference evidence="2 3" key="1">
    <citation type="submission" date="2019-07" db="EMBL/GenBank/DDBJ databases">
        <title>Finished genome of Venturia effusa.</title>
        <authorList>
            <person name="Young C.A."/>
            <person name="Cox M.P."/>
            <person name="Ganley A.R.D."/>
            <person name="David W.J."/>
        </authorList>
    </citation>
    <scope>NUCLEOTIDE SEQUENCE [LARGE SCALE GENOMIC DNA]</scope>
    <source>
        <strain evidence="3">albino</strain>
    </source>
</reference>
<evidence type="ECO:0000313" key="2">
    <source>
        <dbReference type="EMBL" id="QDS76113.1"/>
    </source>
</evidence>
<proteinExistence type="predicted"/>
<gene>
    <name evidence="2" type="ORF">FKW77_006524</name>
</gene>
<feature type="region of interest" description="Disordered" evidence="1">
    <location>
        <begin position="1"/>
        <end position="126"/>
    </location>
</feature>
<name>A0A517LKE8_9PEZI</name>
<protein>
    <submittedName>
        <fullName evidence="2">Uncharacterized protein</fullName>
    </submittedName>
</protein>